<sequence>MRSSQLCRVLVSVWIAATPPPGGCALPPTPVIRDRGTTESETGAVCGDIIPRATRGPAILKPVSSFSEIFDSFRPESARDGVAARAACRNSQALRIARSSAR</sequence>
<comment type="caution">
    <text evidence="2">The sequence shown here is derived from an EMBL/GenBank/DDBJ whole genome shotgun (WGS) entry which is preliminary data.</text>
</comment>
<evidence type="ECO:0008006" key="4">
    <source>
        <dbReference type="Google" id="ProtNLM"/>
    </source>
</evidence>
<evidence type="ECO:0000256" key="1">
    <source>
        <dbReference type="SAM" id="SignalP"/>
    </source>
</evidence>
<proteinExistence type="predicted"/>
<dbReference type="Proteomes" id="UP001221898">
    <property type="component" value="Unassembled WGS sequence"/>
</dbReference>
<name>A0AAD7SEJ0_9TELE</name>
<feature type="signal peptide" evidence="1">
    <location>
        <begin position="1"/>
        <end position="25"/>
    </location>
</feature>
<reference evidence="2" key="1">
    <citation type="journal article" date="2023" name="Science">
        <title>Genome structures resolve the early diversification of teleost fishes.</title>
        <authorList>
            <person name="Parey E."/>
            <person name="Louis A."/>
            <person name="Montfort J."/>
            <person name="Bouchez O."/>
            <person name="Roques C."/>
            <person name="Iampietro C."/>
            <person name="Lluch J."/>
            <person name="Castinel A."/>
            <person name="Donnadieu C."/>
            <person name="Desvignes T."/>
            <person name="Floi Bucao C."/>
            <person name="Jouanno E."/>
            <person name="Wen M."/>
            <person name="Mejri S."/>
            <person name="Dirks R."/>
            <person name="Jansen H."/>
            <person name="Henkel C."/>
            <person name="Chen W.J."/>
            <person name="Zahm M."/>
            <person name="Cabau C."/>
            <person name="Klopp C."/>
            <person name="Thompson A.W."/>
            <person name="Robinson-Rechavi M."/>
            <person name="Braasch I."/>
            <person name="Lecointre G."/>
            <person name="Bobe J."/>
            <person name="Postlethwait J.H."/>
            <person name="Berthelot C."/>
            <person name="Roest Crollius H."/>
            <person name="Guiguen Y."/>
        </authorList>
    </citation>
    <scope>NUCLEOTIDE SEQUENCE</scope>
    <source>
        <strain evidence="2">NC1722</strain>
    </source>
</reference>
<evidence type="ECO:0000313" key="3">
    <source>
        <dbReference type="Proteomes" id="UP001221898"/>
    </source>
</evidence>
<keyword evidence="3" id="KW-1185">Reference proteome</keyword>
<accession>A0AAD7SEJ0</accession>
<dbReference type="EMBL" id="JAINUG010000073">
    <property type="protein sequence ID" value="KAJ8401035.1"/>
    <property type="molecule type" value="Genomic_DNA"/>
</dbReference>
<gene>
    <name evidence="2" type="ORF">AAFF_G00389920</name>
</gene>
<organism evidence="2 3">
    <name type="scientific">Aldrovandia affinis</name>
    <dbReference type="NCBI Taxonomy" id="143900"/>
    <lineage>
        <taxon>Eukaryota</taxon>
        <taxon>Metazoa</taxon>
        <taxon>Chordata</taxon>
        <taxon>Craniata</taxon>
        <taxon>Vertebrata</taxon>
        <taxon>Euteleostomi</taxon>
        <taxon>Actinopterygii</taxon>
        <taxon>Neopterygii</taxon>
        <taxon>Teleostei</taxon>
        <taxon>Notacanthiformes</taxon>
        <taxon>Halosauridae</taxon>
        <taxon>Aldrovandia</taxon>
    </lineage>
</organism>
<keyword evidence="1" id="KW-0732">Signal</keyword>
<feature type="chain" id="PRO_5042218752" description="Secreted protein" evidence="1">
    <location>
        <begin position="26"/>
        <end position="102"/>
    </location>
</feature>
<protein>
    <recommendedName>
        <fullName evidence="4">Secreted protein</fullName>
    </recommendedName>
</protein>
<dbReference type="AlphaFoldDB" id="A0AAD7SEJ0"/>
<evidence type="ECO:0000313" key="2">
    <source>
        <dbReference type="EMBL" id="KAJ8401035.1"/>
    </source>
</evidence>